<dbReference type="KEGG" id="mdb:OVN18_06565"/>
<keyword evidence="1" id="KW-0472">Membrane</keyword>
<accession>A0A9E8SAJ8</accession>
<dbReference type="EMBL" id="CP113089">
    <property type="protein sequence ID" value="WAB82656.1"/>
    <property type="molecule type" value="Genomic_DNA"/>
</dbReference>
<evidence type="ECO:0000313" key="3">
    <source>
        <dbReference type="Proteomes" id="UP001164706"/>
    </source>
</evidence>
<evidence type="ECO:0000313" key="2">
    <source>
        <dbReference type="EMBL" id="WAB82656.1"/>
    </source>
</evidence>
<keyword evidence="3" id="KW-1185">Reference proteome</keyword>
<feature type="transmembrane region" description="Helical" evidence="1">
    <location>
        <begin position="133"/>
        <end position="156"/>
    </location>
</feature>
<name>A0A9E8SAJ8_9MICO</name>
<dbReference type="SUPFAM" id="SSF103473">
    <property type="entry name" value="MFS general substrate transporter"/>
    <property type="match status" value="1"/>
</dbReference>
<protein>
    <submittedName>
        <fullName evidence="2">Uncharacterized protein</fullName>
    </submittedName>
</protein>
<reference evidence="2" key="1">
    <citation type="submission" date="2022-11" db="EMBL/GenBank/DDBJ databases">
        <title>Description of Microcella daejonensis nov. sp, isolated from riverside soil.</title>
        <authorList>
            <person name="Molina K.M."/>
            <person name="Kim S.B."/>
        </authorList>
    </citation>
    <scope>NUCLEOTIDE SEQUENCE</scope>
    <source>
        <strain evidence="2">MMS21-STM12</strain>
    </source>
</reference>
<proteinExistence type="predicted"/>
<gene>
    <name evidence="2" type="ORF">OVN18_06565</name>
</gene>
<feature type="transmembrane region" description="Helical" evidence="1">
    <location>
        <begin position="66"/>
        <end position="91"/>
    </location>
</feature>
<dbReference type="Proteomes" id="UP001164706">
    <property type="component" value="Chromosome"/>
</dbReference>
<dbReference type="RefSeq" id="WP_267782831.1">
    <property type="nucleotide sequence ID" value="NZ_CP113089.1"/>
</dbReference>
<feature type="transmembrane region" description="Helical" evidence="1">
    <location>
        <begin position="34"/>
        <end position="54"/>
    </location>
</feature>
<keyword evidence="1" id="KW-0812">Transmembrane</keyword>
<keyword evidence="1" id="KW-1133">Transmembrane helix</keyword>
<sequence length="171" mass="16858">MPGPVSAAAAAPVPDSAGADRGGPASAGAAARRAVLIVLLTALLSAAAFAALAIPSSTEPGQVLQSAVGLLLGFTGIALALLTLLSIVVSIRLRRRSRRRRVIALLLCALLSAIIDAALVVGLSSAAEGWGSLISGIALASAGVFVLAASASILLLELAPRASSRAEPGPR</sequence>
<dbReference type="InterPro" id="IPR036259">
    <property type="entry name" value="MFS_trans_sf"/>
</dbReference>
<organism evidence="2 3">
    <name type="scientific">Microcella daejeonensis</name>
    <dbReference type="NCBI Taxonomy" id="2994971"/>
    <lineage>
        <taxon>Bacteria</taxon>
        <taxon>Bacillati</taxon>
        <taxon>Actinomycetota</taxon>
        <taxon>Actinomycetes</taxon>
        <taxon>Micrococcales</taxon>
        <taxon>Microbacteriaceae</taxon>
        <taxon>Microcella</taxon>
    </lineage>
</organism>
<feature type="transmembrane region" description="Helical" evidence="1">
    <location>
        <begin position="103"/>
        <end position="127"/>
    </location>
</feature>
<dbReference type="AlphaFoldDB" id="A0A9E8SAJ8"/>
<evidence type="ECO:0000256" key="1">
    <source>
        <dbReference type="SAM" id="Phobius"/>
    </source>
</evidence>